<protein>
    <recommendedName>
        <fullName evidence="3 7">Chorismate synthase</fullName>
        <shortName evidence="7">CS</shortName>
        <ecNumber evidence="3 7">4.2.3.5</ecNumber>
    </recommendedName>
    <alternativeName>
        <fullName evidence="7">5-enolpyruvylshikimate-3-phosphate phospholyase</fullName>
    </alternativeName>
</protein>
<sequence>MSGNTLGTLFTVTTAGESHGPALVAIVDGCPPGLALSSADLQFDLDRRKPGTSRHTTQRQEADEVEILSGVFEGVTTGCPIGLLIRNTDQKSKDYSAIKDVFRPAHADYTYHHKYGVRDYRGGGRSSARETAMRVAAGAIAKKYLAAQGIQIRGYMSQLGPIEIPFKSWDGVNDNAFFSADPDKIPELEAYMDQLRRDQDSVGAKITVVADGVPPGLGEPVFDRLDAELAYALMSINAVKGVEVGAGFASVAQRGTEHRDELTPEGFVSNHAGGVLGGISSGQPIVASLALKPTSSITTPGRSIDVNGEAIDMITKGRHDPCVGIRATPIAEAMMALVLIDHLLRQRAQNADVKVNTPVLGQL</sequence>
<evidence type="ECO:0000256" key="8">
    <source>
        <dbReference type="RuleBase" id="RU000605"/>
    </source>
</evidence>
<dbReference type="PANTHER" id="PTHR21085:SF0">
    <property type="entry name" value="CHORISMATE SYNTHASE"/>
    <property type="match status" value="1"/>
</dbReference>
<comment type="cofactor">
    <cofactor evidence="7 8">
        <name>FMNH2</name>
        <dbReference type="ChEBI" id="CHEBI:57618"/>
    </cofactor>
    <text evidence="7 8">Reduced FMN (FMNH(2)).</text>
</comment>
<feature type="binding site" evidence="7">
    <location>
        <position position="54"/>
    </location>
    <ligand>
        <name>NADP(+)</name>
        <dbReference type="ChEBI" id="CHEBI:58349"/>
    </ligand>
</feature>
<evidence type="ECO:0000256" key="3">
    <source>
        <dbReference type="ARBA" id="ARBA00013036"/>
    </source>
</evidence>
<dbReference type="EC" id="4.2.3.5" evidence="3 7"/>
<dbReference type="PIRSF" id="PIRSF001456">
    <property type="entry name" value="Chorismate_synth"/>
    <property type="match status" value="1"/>
</dbReference>
<feature type="binding site" evidence="7">
    <location>
        <position position="48"/>
    </location>
    <ligand>
        <name>NADP(+)</name>
        <dbReference type="ChEBI" id="CHEBI:58349"/>
    </ligand>
</feature>
<evidence type="ECO:0000256" key="5">
    <source>
        <dbReference type="ARBA" id="ARBA00023141"/>
    </source>
</evidence>
<keyword evidence="10" id="KW-1185">Reference proteome</keyword>
<dbReference type="EMBL" id="RKKU01000030">
    <property type="protein sequence ID" value="ROZ81424.1"/>
    <property type="molecule type" value="Genomic_DNA"/>
</dbReference>
<dbReference type="PANTHER" id="PTHR21085">
    <property type="entry name" value="CHORISMATE SYNTHASE"/>
    <property type="match status" value="1"/>
</dbReference>
<dbReference type="CDD" id="cd07304">
    <property type="entry name" value="Chorismate_synthase"/>
    <property type="match status" value="1"/>
</dbReference>
<evidence type="ECO:0000256" key="4">
    <source>
        <dbReference type="ARBA" id="ARBA00022605"/>
    </source>
</evidence>
<dbReference type="InterPro" id="IPR035904">
    <property type="entry name" value="Chorismate_synth_AroC_sf"/>
</dbReference>
<name>A0ABX9XDR3_9PSED</name>
<proteinExistence type="inferred from homology"/>
<evidence type="ECO:0000256" key="7">
    <source>
        <dbReference type="HAMAP-Rule" id="MF_00300"/>
    </source>
</evidence>
<gene>
    <name evidence="7" type="primary">aroC</name>
    <name evidence="9" type="ORF">EF096_17445</name>
</gene>
<keyword evidence="7" id="KW-0274">FAD</keyword>
<dbReference type="PROSITE" id="PS00788">
    <property type="entry name" value="CHORISMATE_SYNTHASE_2"/>
    <property type="match status" value="1"/>
</dbReference>
<comment type="subunit">
    <text evidence="7">Homotetramer.</text>
</comment>
<evidence type="ECO:0000313" key="9">
    <source>
        <dbReference type="EMBL" id="ROZ81424.1"/>
    </source>
</evidence>
<dbReference type="Pfam" id="PF01264">
    <property type="entry name" value="Chorismate_synt"/>
    <property type="match status" value="1"/>
</dbReference>
<comment type="function">
    <text evidence="7">Catalyzes the anti-1,4-elimination of the C-3 phosphate and the C-6 proR hydrogen from 5-enolpyruvylshikimate-3-phosphate (EPSP) to yield chorismate, which is the branch point compound that serves as the starting substrate for the three terminal pathways of aromatic amino acid biosynthesis. This reaction introduces a second double bond into the aromatic ring system.</text>
</comment>
<dbReference type="HAMAP" id="MF_00300">
    <property type="entry name" value="Chorismate_synth"/>
    <property type="match status" value="1"/>
</dbReference>
<feature type="binding site" evidence="7">
    <location>
        <begin position="237"/>
        <end position="238"/>
    </location>
    <ligand>
        <name>FMN</name>
        <dbReference type="ChEBI" id="CHEBI:58210"/>
    </ligand>
</feature>
<dbReference type="SUPFAM" id="SSF103263">
    <property type="entry name" value="Chorismate synthase, AroC"/>
    <property type="match status" value="1"/>
</dbReference>
<reference evidence="9 10" key="1">
    <citation type="submission" date="2018-11" db="EMBL/GenBank/DDBJ databases">
        <authorList>
            <person name="Jang G.I."/>
            <person name="Hwang C.Y."/>
        </authorList>
    </citation>
    <scope>NUCLEOTIDE SEQUENCE [LARGE SCALE GENOMIC DNA]</scope>
    <source>
        <strain evidence="9 10">SSM26</strain>
    </source>
</reference>
<comment type="similarity">
    <text evidence="2 7 8">Belongs to the chorismate synthase family.</text>
</comment>
<dbReference type="RefSeq" id="WP_123891049.1">
    <property type="nucleotide sequence ID" value="NZ_JBPYCX010000018.1"/>
</dbReference>
<evidence type="ECO:0000256" key="6">
    <source>
        <dbReference type="ARBA" id="ARBA00023239"/>
    </source>
</evidence>
<dbReference type="InterPro" id="IPR000453">
    <property type="entry name" value="Chorismate_synth"/>
</dbReference>
<evidence type="ECO:0000256" key="1">
    <source>
        <dbReference type="ARBA" id="ARBA00005044"/>
    </source>
</evidence>
<dbReference type="Proteomes" id="UP000275199">
    <property type="component" value="Unassembled WGS sequence"/>
</dbReference>
<feature type="binding site" evidence="7">
    <location>
        <position position="277"/>
    </location>
    <ligand>
        <name>FMN</name>
        <dbReference type="ChEBI" id="CHEBI:58210"/>
    </ligand>
</feature>
<dbReference type="Gene3D" id="3.60.150.10">
    <property type="entry name" value="Chorismate synthase AroC"/>
    <property type="match status" value="1"/>
</dbReference>
<dbReference type="PROSITE" id="PS00787">
    <property type="entry name" value="CHORISMATE_SYNTHASE_1"/>
    <property type="match status" value="1"/>
</dbReference>
<comment type="caution">
    <text evidence="9">The sequence shown here is derived from an EMBL/GenBank/DDBJ whole genome shotgun (WGS) entry which is preliminary data.</text>
</comment>
<dbReference type="PROSITE" id="PS00789">
    <property type="entry name" value="CHORISMATE_SYNTHASE_3"/>
    <property type="match status" value="1"/>
</dbReference>
<feature type="binding site" evidence="7">
    <location>
        <position position="318"/>
    </location>
    <ligand>
        <name>FMN</name>
        <dbReference type="ChEBI" id="CHEBI:58210"/>
    </ligand>
</feature>
<comment type="catalytic activity">
    <reaction evidence="7 8">
        <text>5-O-(1-carboxyvinyl)-3-phosphoshikimate = chorismate + phosphate</text>
        <dbReference type="Rhea" id="RHEA:21020"/>
        <dbReference type="ChEBI" id="CHEBI:29748"/>
        <dbReference type="ChEBI" id="CHEBI:43474"/>
        <dbReference type="ChEBI" id="CHEBI:57701"/>
        <dbReference type="EC" id="4.2.3.5"/>
    </reaction>
</comment>
<keyword evidence="7" id="KW-0285">Flavoprotein</keyword>
<keyword evidence="5 7" id="KW-0057">Aromatic amino acid biosynthesis</keyword>
<keyword evidence="7" id="KW-0288">FMN</keyword>
<feature type="binding site" evidence="7">
    <location>
        <begin position="125"/>
        <end position="127"/>
    </location>
    <ligand>
        <name>FMN</name>
        <dbReference type="ChEBI" id="CHEBI:58210"/>
    </ligand>
</feature>
<comment type="pathway">
    <text evidence="1 7 8">Metabolic intermediate biosynthesis; chorismate biosynthesis; chorismate from D-erythrose 4-phosphate and phosphoenolpyruvate: step 7/7.</text>
</comment>
<accession>A0ABX9XDR3</accession>
<evidence type="ECO:0000313" key="10">
    <source>
        <dbReference type="Proteomes" id="UP000275199"/>
    </source>
</evidence>
<organism evidence="9 10">
    <name type="scientific">Pseudomonas neustonica</name>
    <dbReference type="NCBI Taxonomy" id="2487346"/>
    <lineage>
        <taxon>Bacteria</taxon>
        <taxon>Pseudomonadati</taxon>
        <taxon>Pseudomonadota</taxon>
        <taxon>Gammaproteobacteria</taxon>
        <taxon>Pseudomonadales</taxon>
        <taxon>Pseudomonadaceae</taxon>
        <taxon>Pseudomonas</taxon>
    </lineage>
</organism>
<keyword evidence="6 7" id="KW-0456">Lyase</keyword>
<dbReference type="NCBIfam" id="NF003793">
    <property type="entry name" value="PRK05382.1"/>
    <property type="match status" value="1"/>
</dbReference>
<keyword evidence="7" id="KW-0521">NADP</keyword>
<feature type="binding site" evidence="7">
    <location>
        <begin position="292"/>
        <end position="296"/>
    </location>
    <ligand>
        <name>FMN</name>
        <dbReference type="ChEBI" id="CHEBI:58210"/>
    </ligand>
</feature>
<keyword evidence="4 7" id="KW-0028">Amino-acid biosynthesis</keyword>
<dbReference type="GO" id="GO:0004107">
    <property type="term" value="F:chorismate synthase activity"/>
    <property type="evidence" value="ECO:0007669"/>
    <property type="project" value="UniProtKB-EC"/>
</dbReference>
<dbReference type="InterPro" id="IPR020541">
    <property type="entry name" value="Chorismate_synthase_CS"/>
</dbReference>
<dbReference type="NCBIfam" id="TIGR00033">
    <property type="entry name" value="aroC"/>
    <property type="match status" value="1"/>
</dbReference>
<evidence type="ECO:0000256" key="2">
    <source>
        <dbReference type="ARBA" id="ARBA00008014"/>
    </source>
</evidence>